<dbReference type="EMBL" id="FQZK01000011">
    <property type="protein sequence ID" value="SHJ91007.1"/>
    <property type="molecule type" value="Genomic_DNA"/>
</dbReference>
<gene>
    <name evidence="1" type="ORF">SAMN05421803_11172</name>
</gene>
<protein>
    <submittedName>
        <fullName evidence="1">Uncharacterized protein</fullName>
    </submittedName>
</protein>
<keyword evidence="2" id="KW-1185">Reference proteome</keyword>
<sequence>MRDGFATCPITQGGLARMMIRRGESADTVLRVIAALEADSRHEFRPDEVSHPAADFHGVIGHRQVTDSYPARLARADCGRSAAFDQGLAELHDDAADPVATAPPA</sequence>
<dbReference type="STRING" id="758803.SAMN05421803_11172"/>
<reference evidence="1 2" key="1">
    <citation type="submission" date="2016-11" db="EMBL/GenBank/DDBJ databases">
        <authorList>
            <person name="Jaros S."/>
            <person name="Januszkiewicz K."/>
            <person name="Wedrychowicz H."/>
        </authorList>
    </citation>
    <scope>NUCLEOTIDE SEQUENCE [LARGE SCALE GENOMIC DNA]</scope>
    <source>
        <strain evidence="1 2">CGMCC 4.5723</strain>
    </source>
</reference>
<dbReference type="RefSeq" id="WP_073380580.1">
    <property type="nucleotide sequence ID" value="NZ_FQZK01000011.1"/>
</dbReference>
<dbReference type="OrthoDB" id="196567at2"/>
<dbReference type="Proteomes" id="UP000184452">
    <property type="component" value="Unassembled WGS sequence"/>
</dbReference>
<name>A0A1M6N5L8_9ACTN</name>
<proteinExistence type="predicted"/>
<evidence type="ECO:0000313" key="2">
    <source>
        <dbReference type="Proteomes" id="UP000184452"/>
    </source>
</evidence>
<dbReference type="AlphaFoldDB" id="A0A1M6N5L8"/>
<accession>A0A1M6N5L8</accession>
<organism evidence="1 2">
    <name type="scientific">Nocardiopsis flavescens</name>
    <dbReference type="NCBI Taxonomy" id="758803"/>
    <lineage>
        <taxon>Bacteria</taxon>
        <taxon>Bacillati</taxon>
        <taxon>Actinomycetota</taxon>
        <taxon>Actinomycetes</taxon>
        <taxon>Streptosporangiales</taxon>
        <taxon>Nocardiopsidaceae</taxon>
        <taxon>Nocardiopsis</taxon>
    </lineage>
</organism>
<evidence type="ECO:0000313" key="1">
    <source>
        <dbReference type="EMBL" id="SHJ91007.1"/>
    </source>
</evidence>